<dbReference type="EMBL" id="GU474841">
    <property type="protein sequence ID" value="ADI16570.1"/>
    <property type="molecule type" value="Genomic_DNA"/>
</dbReference>
<reference evidence="1" key="1">
    <citation type="journal article" date="2011" name="Environ. Microbiol.">
        <title>Time-series analyses of Monterey Bay coastal microbial picoplankton using a 'genome proxy' microarray.</title>
        <authorList>
            <person name="Rich V.I."/>
            <person name="Pham V.D."/>
            <person name="Eppley J."/>
            <person name="Shi Y."/>
            <person name="DeLong E.F."/>
        </authorList>
    </citation>
    <scope>NUCLEOTIDE SEQUENCE</scope>
</reference>
<proteinExistence type="predicted"/>
<dbReference type="AlphaFoldDB" id="E0XQ79"/>
<evidence type="ECO:0000313" key="1">
    <source>
        <dbReference type="EMBL" id="ADI16570.1"/>
    </source>
</evidence>
<sequence>MHPAIRHSNEALIIALYSISCVYDHGAGSGNRTRIFSLEG</sequence>
<name>E0XQ79_9GAMM</name>
<protein>
    <submittedName>
        <fullName evidence="1">Uncharacterized protein</fullName>
    </submittedName>
</protein>
<organism evidence="1">
    <name type="scientific">uncultured gamma proteobacterium HF0010_01E20</name>
    <dbReference type="NCBI Taxonomy" id="710977"/>
    <lineage>
        <taxon>Bacteria</taxon>
        <taxon>Pseudomonadati</taxon>
        <taxon>Pseudomonadota</taxon>
        <taxon>Gammaproteobacteria</taxon>
        <taxon>environmental samples</taxon>
    </lineage>
</organism>
<accession>E0XQ79</accession>